<keyword evidence="2" id="KW-1185">Reference proteome</keyword>
<dbReference type="OrthoDB" id="795811at2"/>
<evidence type="ECO:0000313" key="1">
    <source>
        <dbReference type="EMBL" id="SIT33853.1"/>
    </source>
</evidence>
<dbReference type="AlphaFoldDB" id="A0A173MBE7"/>
<dbReference type="STRING" id="477680.SAMN05421788_113167"/>
<accession>A0A173MBE7</accession>
<dbReference type="Proteomes" id="UP000186917">
    <property type="component" value="Unassembled WGS sequence"/>
</dbReference>
<sequence length="183" mass="21067">MYEETEEFKEYIKAYQELLHSVLQVRFPWKESPEDFLALVLLTYKAAITGPAPLLTEEEKAAGITLPDIDTIAAVLEEWLQIRYQSYKDFQDLKQNGQPSDTLFNEKSIRSARHKRKDFLVAQATRHAAGIVFSPDTKQPHPITQLWAEAFMHKLTERIKPHDNDLCEIVLADNIHKGAFMAI</sequence>
<evidence type="ECO:0000313" key="2">
    <source>
        <dbReference type="Proteomes" id="UP000186917"/>
    </source>
</evidence>
<proteinExistence type="predicted"/>
<name>A0A173MBE7_9BACT</name>
<reference evidence="2" key="1">
    <citation type="submission" date="2017-01" db="EMBL/GenBank/DDBJ databases">
        <authorList>
            <person name="Varghese N."/>
            <person name="Submissions S."/>
        </authorList>
    </citation>
    <scope>NUCLEOTIDE SEQUENCE [LARGE SCALE GENOMIC DNA]</scope>
    <source>
        <strain evidence="2">DSM 21054</strain>
    </source>
</reference>
<gene>
    <name evidence="1" type="ORF">SAMN05421788_113167</name>
</gene>
<dbReference type="EMBL" id="FTOR01000013">
    <property type="protein sequence ID" value="SIT33853.1"/>
    <property type="molecule type" value="Genomic_DNA"/>
</dbReference>
<dbReference type="RefSeq" id="WP_076382436.1">
    <property type="nucleotide sequence ID" value="NZ_AP017422.1"/>
</dbReference>
<organism evidence="1 2">
    <name type="scientific">Filimonas lacunae</name>
    <dbReference type="NCBI Taxonomy" id="477680"/>
    <lineage>
        <taxon>Bacteria</taxon>
        <taxon>Pseudomonadati</taxon>
        <taxon>Bacteroidota</taxon>
        <taxon>Chitinophagia</taxon>
        <taxon>Chitinophagales</taxon>
        <taxon>Chitinophagaceae</taxon>
        <taxon>Filimonas</taxon>
    </lineage>
</organism>
<protein>
    <submittedName>
        <fullName evidence="1">Uncharacterized protein</fullName>
    </submittedName>
</protein>
<dbReference type="KEGG" id="fln:FLA_0884"/>